<proteinExistence type="predicted"/>
<sequence>MAAQLPLWLDHISFDELRAGGYIDLDQPFRDELSASEIHPLFGPSQWINIDQQSLDLLEPTFKLASKLLAHPRILLFWHALMNNRRFIRSRRLAGMFGRKCERFDPKPEPLSAQESNKVLEALEGLCHGHRFMFVAEAELPGADATTDRSGLFTLPGVPVIQPQGGYQVRHASTSRISARYLETLQRYDHASSYASPRPGTVPSPDDLPTTASILRTCFHLAKTLVHELCHAINWAFTHYDERSRVPEIRIKIEPFFMDQIRCEVGRAWESFVFGGQVDGIGDGLGMQYGISVSKWPHPFCDEGQARAPIRSPFRTSYAIPMAWVQRLWTAGFWQDVERYGLQELRPAKLLGLRRTVTAGPVAVLLSDEAEQWLECFSDDEANSELSNAARAALVQRCMQAQVNELVGAGDADSSDSSVLRYADAQGVVRD</sequence>
<keyword evidence="2" id="KW-1185">Reference proteome</keyword>
<dbReference type="OrthoDB" id="10254945at2759"/>
<dbReference type="AlphaFoldDB" id="A0A6A6AZA0"/>
<reference evidence="1" key="1">
    <citation type="journal article" date="2020" name="Stud. Mycol.">
        <title>101 Dothideomycetes genomes: a test case for predicting lifestyles and emergence of pathogens.</title>
        <authorList>
            <person name="Haridas S."/>
            <person name="Albert R."/>
            <person name="Binder M."/>
            <person name="Bloem J."/>
            <person name="Labutti K."/>
            <person name="Salamov A."/>
            <person name="Andreopoulos B."/>
            <person name="Baker S."/>
            <person name="Barry K."/>
            <person name="Bills G."/>
            <person name="Bluhm B."/>
            <person name="Cannon C."/>
            <person name="Castanera R."/>
            <person name="Culley D."/>
            <person name="Daum C."/>
            <person name="Ezra D."/>
            <person name="Gonzalez J."/>
            <person name="Henrissat B."/>
            <person name="Kuo A."/>
            <person name="Liang C."/>
            <person name="Lipzen A."/>
            <person name="Lutzoni F."/>
            <person name="Magnuson J."/>
            <person name="Mondo S."/>
            <person name="Nolan M."/>
            <person name="Ohm R."/>
            <person name="Pangilinan J."/>
            <person name="Park H.-J."/>
            <person name="Ramirez L."/>
            <person name="Alfaro M."/>
            <person name="Sun H."/>
            <person name="Tritt A."/>
            <person name="Yoshinaga Y."/>
            <person name="Zwiers L.-H."/>
            <person name="Turgeon B."/>
            <person name="Goodwin S."/>
            <person name="Spatafora J."/>
            <person name="Crous P."/>
            <person name="Grigoriev I."/>
        </authorList>
    </citation>
    <scope>NUCLEOTIDE SEQUENCE</scope>
    <source>
        <strain evidence="1">CBS 121167</strain>
    </source>
</reference>
<dbReference type="GeneID" id="54293006"/>
<dbReference type="Proteomes" id="UP000799438">
    <property type="component" value="Unassembled WGS sequence"/>
</dbReference>
<dbReference type="RefSeq" id="XP_033391825.1">
    <property type="nucleotide sequence ID" value="XM_033535512.1"/>
</dbReference>
<accession>A0A6A6AZA0</accession>
<protein>
    <submittedName>
        <fullName evidence="1">Uncharacterized protein</fullName>
    </submittedName>
</protein>
<name>A0A6A6AZA0_9PEZI</name>
<evidence type="ECO:0000313" key="2">
    <source>
        <dbReference type="Proteomes" id="UP000799438"/>
    </source>
</evidence>
<evidence type="ECO:0000313" key="1">
    <source>
        <dbReference type="EMBL" id="KAF2136107.1"/>
    </source>
</evidence>
<gene>
    <name evidence="1" type="ORF">K452DRAFT_148455</name>
</gene>
<organism evidence="1 2">
    <name type="scientific">Aplosporella prunicola CBS 121167</name>
    <dbReference type="NCBI Taxonomy" id="1176127"/>
    <lineage>
        <taxon>Eukaryota</taxon>
        <taxon>Fungi</taxon>
        <taxon>Dikarya</taxon>
        <taxon>Ascomycota</taxon>
        <taxon>Pezizomycotina</taxon>
        <taxon>Dothideomycetes</taxon>
        <taxon>Dothideomycetes incertae sedis</taxon>
        <taxon>Botryosphaeriales</taxon>
        <taxon>Aplosporellaceae</taxon>
        <taxon>Aplosporella</taxon>
    </lineage>
</organism>
<dbReference type="EMBL" id="ML995534">
    <property type="protein sequence ID" value="KAF2136107.1"/>
    <property type="molecule type" value="Genomic_DNA"/>
</dbReference>